<dbReference type="InterPro" id="IPR007460">
    <property type="entry name" value="BrnT_toxin"/>
</dbReference>
<keyword evidence="2" id="KW-1185">Reference proteome</keyword>
<sequence length="97" mass="11159">MFEWDEDKRRLVLGKHGFDLADAGSLFGRRHMIIAARSDVEVRFIALGILDDVEVAVVYTHRGKKIRLITARRMRRNEERAYRAYIAGRGDGAQGRD</sequence>
<reference evidence="1" key="1">
    <citation type="journal article" date="2014" name="Int. J. Syst. Evol. Microbiol.">
        <title>Complete genome sequence of Corynebacterium casei LMG S-19264T (=DSM 44701T), isolated from a smear-ripened cheese.</title>
        <authorList>
            <consortium name="US DOE Joint Genome Institute (JGI-PGF)"/>
            <person name="Walter F."/>
            <person name="Albersmeier A."/>
            <person name="Kalinowski J."/>
            <person name="Ruckert C."/>
        </authorList>
    </citation>
    <scope>NUCLEOTIDE SEQUENCE</scope>
    <source>
        <strain evidence="1">CGMCC 1.6293</strain>
    </source>
</reference>
<reference evidence="1" key="2">
    <citation type="submission" date="2020-09" db="EMBL/GenBank/DDBJ databases">
        <authorList>
            <person name="Sun Q."/>
            <person name="Zhou Y."/>
        </authorList>
    </citation>
    <scope>NUCLEOTIDE SEQUENCE</scope>
    <source>
        <strain evidence="1">CGMCC 1.6293</strain>
    </source>
</reference>
<name>A0A917T2V9_9RHOB</name>
<evidence type="ECO:0000313" key="2">
    <source>
        <dbReference type="Proteomes" id="UP000649829"/>
    </source>
</evidence>
<dbReference type="AlphaFoldDB" id="A0A917T2V9"/>
<protein>
    <recommendedName>
        <fullName evidence="3">BrnT family toxin</fullName>
    </recommendedName>
</protein>
<dbReference type="InterPro" id="IPR038573">
    <property type="entry name" value="BrnT_sf"/>
</dbReference>
<dbReference type="RefSeq" id="WP_036539180.1">
    <property type="nucleotide sequence ID" value="NZ_BMLF01000002.1"/>
</dbReference>
<dbReference type="Pfam" id="PF04365">
    <property type="entry name" value="BrnT_toxin"/>
    <property type="match status" value="1"/>
</dbReference>
<dbReference type="Proteomes" id="UP000649829">
    <property type="component" value="Unassembled WGS sequence"/>
</dbReference>
<dbReference type="Gene3D" id="3.10.450.530">
    <property type="entry name" value="Ribonuclease toxin, BrnT, of type II toxin-antitoxin system"/>
    <property type="match status" value="1"/>
</dbReference>
<evidence type="ECO:0000313" key="1">
    <source>
        <dbReference type="EMBL" id="GGM08058.1"/>
    </source>
</evidence>
<proteinExistence type="predicted"/>
<comment type="caution">
    <text evidence="1">The sequence shown here is derived from an EMBL/GenBank/DDBJ whole genome shotgun (WGS) entry which is preliminary data.</text>
</comment>
<dbReference type="EMBL" id="BMLF01000002">
    <property type="protein sequence ID" value="GGM08058.1"/>
    <property type="molecule type" value="Genomic_DNA"/>
</dbReference>
<gene>
    <name evidence="1" type="ORF">GCM10011534_32550</name>
</gene>
<organism evidence="1 2">
    <name type="scientific">Pseudooceanicola nanhaiensis</name>
    <dbReference type="NCBI Taxonomy" id="375761"/>
    <lineage>
        <taxon>Bacteria</taxon>
        <taxon>Pseudomonadati</taxon>
        <taxon>Pseudomonadota</taxon>
        <taxon>Alphaproteobacteria</taxon>
        <taxon>Rhodobacterales</taxon>
        <taxon>Paracoccaceae</taxon>
        <taxon>Pseudooceanicola</taxon>
    </lineage>
</organism>
<accession>A0A917T2V9</accession>
<evidence type="ECO:0008006" key="3">
    <source>
        <dbReference type="Google" id="ProtNLM"/>
    </source>
</evidence>